<evidence type="ECO:0000313" key="2">
    <source>
        <dbReference type="EMBL" id="BBJ31361.1"/>
    </source>
</evidence>
<protein>
    <submittedName>
        <fullName evidence="2">Uncharacterized protein</fullName>
    </submittedName>
</protein>
<evidence type="ECO:0000313" key="3">
    <source>
        <dbReference type="Proteomes" id="UP000321183"/>
    </source>
</evidence>
<organism evidence="2 3">
    <name type="scientific">Rickettsia asiatica</name>
    <dbReference type="NCBI Taxonomy" id="238800"/>
    <lineage>
        <taxon>Bacteria</taxon>
        <taxon>Pseudomonadati</taxon>
        <taxon>Pseudomonadota</taxon>
        <taxon>Alphaproteobacteria</taxon>
        <taxon>Rickettsiales</taxon>
        <taxon>Rickettsiaceae</taxon>
        <taxon>Rickettsieae</taxon>
        <taxon>Rickettsia</taxon>
        <taxon>spotted fever group</taxon>
    </lineage>
</organism>
<keyword evidence="3" id="KW-1185">Reference proteome</keyword>
<dbReference type="Proteomes" id="UP000321183">
    <property type="component" value="Chromosome"/>
</dbReference>
<dbReference type="KEGG" id="ras:RAS_04700"/>
<name>A0A510GIM9_9RICK</name>
<gene>
    <name evidence="2" type="ORF">RAS_04700</name>
</gene>
<reference evidence="2 3" key="1">
    <citation type="submission" date="2019-04" db="EMBL/GenBank/DDBJ databases">
        <title>Draft genome sequence of Rickettsia asiatica Maytaro1284.</title>
        <authorList>
            <person name="Thu M."/>
            <person name="Qiu Y."/>
            <person name="Nakao R."/>
        </authorList>
    </citation>
    <scope>NUCLEOTIDE SEQUENCE [LARGE SCALE GENOMIC DNA]</scope>
    <source>
        <strain evidence="2 3">Maytaro1284</strain>
    </source>
</reference>
<feature type="region of interest" description="Disordered" evidence="1">
    <location>
        <begin position="1"/>
        <end position="23"/>
    </location>
</feature>
<dbReference type="EMBL" id="AP019563">
    <property type="protein sequence ID" value="BBJ31361.1"/>
    <property type="molecule type" value="Genomic_DNA"/>
</dbReference>
<sequence>MQNEKDKCSQNAENQLQQQKLEANSQCNSIKPVHYEQQGDNISASSTDSTPGATQINTTLQVVMDKISKQYNSTSTESSTNNTAISRVNQKCWFKRKKLIDFYPLSQEDGNLLQIKSNRAFNLDSINQLLLKLAGKYSHHHFGHKKVLMDYMAKALFHELSEENTKANNCPTQSQSSHLNKAQEQYLNEIESSSNISKQAQLKRKIIGVFDSDIAYELLSSCCFIGIVDNQYKIKLLKNIKLSENTQDQILQQVQMIYGNSIGKLDIIPFTELETKQNNTEDETQNYLSQLSKQLNPDTIWYRVRQFLIQRYNKHIDSSVLSKFSSDRIRYR</sequence>
<proteinExistence type="predicted"/>
<feature type="compositionally biased region" description="Polar residues" evidence="1">
    <location>
        <begin position="9"/>
        <end position="23"/>
    </location>
</feature>
<dbReference type="AlphaFoldDB" id="A0A510GIM9"/>
<evidence type="ECO:0000256" key="1">
    <source>
        <dbReference type="SAM" id="MobiDB-lite"/>
    </source>
</evidence>
<accession>A0A510GIM9</accession>